<dbReference type="InterPro" id="IPR024674">
    <property type="entry name" value="HpaB/PvcC/4-BUDH_N"/>
</dbReference>
<dbReference type="PANTHER" id="PTHR36117:SF3">
    <property type="entry name" value="4-HYDROXYPHENYLACETATE 3-MONOOXYGENASE-RELATED"/>
    <property type="match status" value="1"/>
</dbReference>
<dbReference type="InterPro" id="IPR024719">
    <property type="entry name" value="HpaB/PvcC/4-BUDH_C"/>
</dbReference>
<evidence type="ECO:0000256" key="3">
    <source>
        <dbReference type="ARBA" id="ARBA00023002"/>
    </source>
</evidence>
<dbReference type="Gene3D" id="2.40.110.10">
    <property type="entry name" value="Butyryl-CoA Dehydrogenase, subunit A, domain 2"/>
    <property type="match status" value="1"/>
</dbReference>
<dbReference type="SUPFAM" id="SSF47203">
    <property type="entry name" value="Acyl-CoA dehydrogenase C-terminal domain-like"/>
    <property type="match status" value="1"/>
</dbReference>
<reference evidence="7" key="1">
    <citation type="submission" date="2022-08" db="EMBL/GenBank/DDBJ databases">
        <authorList>
            <person name="Li F."/>
        </authorList>
    </citation>
    <scope>NUCLEOTIDE SEQUENCE</scope>
    <source>
        <strain evidence="7">MQZ15Z-1</strain>
    </source>
</reference>
<dbReference type="Gene3D" id="1.20.140.10">
    <property type="entry name" value="Butyryl-CoA Dehydrogenase, subunit A, domain 3"/>
    <property type="match status" value="1"/>
</dbReference>
<feature type="domain" description="HpaB/PvcC/4-BUDH N-terminal" evidence="6">
    <location>
        <begin position="6"/>
        <end position="269"/>
    </location>
</feature>
<dbReference type="InterPro" id="IPR046373">
    <property type="entry name" value="Acyl-CoA_Oxase/DH_mid-dom_sf"/>
</dbReference>
<sequence length="482" mass="52821">MRVRDGAAYRAGLNDGRRVLIDGEPVADVSTHPAFRNAVASFARFYDQQADPANRERLTFAVGEARVHKAWSLPRNHAELVDRRHAIAESSAPHCGFLGRSPDHLATTLTGMMIGLPVMRGFDPARAEAFAAYFEEVRARDLFVTYVIQNPQANKARSASEQARDVVAHLVSQDSQGIVVSGAKMLGTSSVMADEILVGTIQPVRPGEERYALSFAVPVNHPGVRLLSRRSYEQAASSVYDYPLSSRFDENDAVVFFDEVRVPWERVFVCGDPAAAGAQWHGTPAHVMQNYQAQIRLMVKMRFLTGLARRVAEINGTIDIPQVKGVLGRLAAQASMVEGLVAGMEAEGRMVGEHYVPSAHLLYAAQTLTQELYPQFVMAIRDLAGGGVIMLPSSVADMTSPHTRHYVEATQVSSIVDADERVRTMKLAWDALGSEYASRHTQYEMFYGGASYVNHAHMMRTFDWGAARALVDGVLPPPAVPG</sequence>
<dbReference type="Proteomes" id="UP001151088">
    <property type="component" value="Unassembled WGS sequence"/>
</dbReference>
<keyword evidence="8" id="KW-1185">Reference proteome</keyword>
<dbReference type="InterPro" id="IPR036250">
    <property type="entry name" value="AcylCo_DH-like_C"/>
</dbReference>
<evidence type="ECO:0000259" key="5">
    <source>
        <dbReference type="Pfam" id="PF03241"/>
    </source>
</evidence>
<accession>A0A9X2PL71</accession>
<dbReference type="AlphaFoldDB" id="A0A9X2PL71"/>
<evidence type="ECO:0000259" key="6">
    <source>
        <dbReference type="Pfam" id="PF11794"/>
    </source>
</evidence>
<evidence type="ECO:0000256" key="4">
    <source>
        <dbReference type="PIRSR" id="PIRSR000331-2"/>
    </source>
</evidence>
<organism evidence="7 8">
    <name type="scientific">Ancylobacter mangrovi</name>
    <dbReference type="NCBI Taxonomy" id="2972472"/>
    <lineage>
        <taxon>Bacteria</taxon>
        <taxon>Pseudomonadati</taxon>
        <taxon>Pseudomonadota</taxon>
        <taxon>Alphaproteobacteria</taxon>
        <taxon>Hyphomicrobiales</taxon>
        <taxon>Xanthobacteraceae</taxon>
        <taxon>Ancylobacter</taxon>
    </lineage>
</organism>
<dbReference type="EMBL" id="JANTHZ010000005">
    <property type="protein sequence ID" value="MCS0495958.1"/>
    <property type="molecule type" value="Genomic_DNA"/>
</dbReference>
<name>A0A9X2PL71_9HYPH</name>
<dbReference type="GO" id="GO:0016627">
    <property type="term" value="F:oxidoreductase activity, acting on the CH-CH group of donors"/>
    <property type="evidence" value="ECO:0007669"/>
    <property type="project" value="InterPro"/>
</dbReference>
<protein>
    <submittedName>
        <fullName evidence="7">4-hydroxyphenylacetate 3-monooxygenase</fullName>
    </submittedName>
</protein>
<feature type="domain" description="HpaB/PvcC/4-BUDH C-terminal" evidence="5">
    <location>
        <begin position="276"/>
        <end position="474"/>
    </location>
</feature>
<keyword evidence="3" id="KW-0560">Oxidoreductase</keyword>
<dbReference type="Pfam" id="PF11794">
    <property type="entry name" value="HpaB_N"/>
    <property type="match status" value="1"/>
</dbReference>
<evidence type="ECO:0000313" key="7">
    <source>
        <dbReference type="EMBL" id="MCS0495958.1"/>
    </source>
</evidence>
<dbReference type="SUPFAM" id="SSF56645">
    <property type="entry name" value="Acyl-CoA dehydrogenase NM domain-like"/>
    <property type="match status" value="1"/>
</dbReference>
<evidence type="ECO:0000256" key="1">
    <source>
        <dbReference type="ARBA" id="ARBA00022630"/>
    </source>
</evidence>
<dbReference type="Gene3D" id="1.10.3140.10">
    <property type="entry name" value="4-hydroxybutyryl-coa dehydratase, domain 1"/>
    <property type="match status" value="1"/>
</dbReference>
<proteinExistence type="predicted"/>
<evidence type="ECO:0000256" key="2">
    <source>
        <dbReference type="ARBA" id="ARBA00022827"/>
    </source>
</evidence>
<feature type="binding site" evidence="4">
    <location>
        <position position="188"/>
    </location>
    <ligand>
        <name>FAD</name>
        <dbReference type="ChEBI" id="CHEBI:57692"/>
    </ligand>
</feature>
<keyword evidence="2 4" id="KW-0274">FAD</keyword>
<dbReference type="InterPro" id="IPR004925">
    <property type="entry name" value="HpaB/PvcC/4-BUDH"/>
</dbReference>
<dbReference type="PANTHER" id="PTHR36117">
    <property type="entry name" value="4-HYDROXYPHENYLACETATE 3-MONOOXYGENASE-RELATED"/>
    <property type="match status" value="1"/>
</dbReference>
<dbReference type="InterPro" id="IPR009100">
    <property type="entry name" value="AcylCoA_DH/oxidase_NM_dom_sf"/>
</dbReference>
<dbReference type="Pfam" id="PF03241">
    <property type="entry name" value="HpaB"/>
    <property type="match status" value="1"/>
</dbReference>
<comment type="caution">
    <text evidence="7">The sequence shown here is derived from an EMBL/GenBank/DDBJ whole genome shotgun (WGS) entry which is preliminary data.</text>
</comment>
<gene>
    <name evidence="7" type="ORF">NVS89_12695</name>
</gene>
<dbReference type="RefSeq" id="WP_258733125.1">
    <property type="nucleotide sequence ID" value="NZ_JANTHZ010000005.1"/>
</dbReference>
<dbReference type="PIRSF" id="PIRSF000331">
    <property type="entry name" value="HpaA_HpaB"/>
    <property type="match status" value="1"/>
</dbReference>
<keyword evidence="1" id="KW-0285">Flavoprotein</keyword>
<evidence type="ECO:0000313" key="8">
    <source>
        <dbReference type="Proteomes" id="UP001151088"/>
    </source>
</evidence>